<dbReference type="InterPro" id="IPR042204">
    <property type="entry name" value="2Fe-2S-bd_N"/>
</dbReference>
<dbReference type="GO" id="GO:0051536">
    <property type="term" value="F:iron-sulfur cluster binding"/>
    <property type="evidence" value="ECO:0007669"/>
    <property type="project" value="InterPro"/>
</dbReference>
<keyword evidence="1" id="KW-0560">Oxidoreductase</keyword>
<name>A0A917CAG3_9HYPH</name>
<comment type="caution">
    <text evidence="2">The sequence shown here is derived from an EMBL/GenBank/DDBJ whole genome shotgun (WGS) entry which is preliminary data.</text>
</comment>
<gene>
    <name evidence="2" type="ORF">GCM10007301_47630</name>
</gene>
<dbReference type="RefSeq" id="WP_188583352.1">
    <property type="nucleotide sequence ID" value="NZ_BMCT01000009.1"/>
</dbReference>
<dbReference type="SUPFAM" id="SSF54292">
    <property type="entry name" value="2Fe-2S ferredoxin-like"/>
    <property type="match status" value="1"/>
</dbReference>
<dbReference type="Proteomes" id="UP000606044">
    <property type="component" value="Unassembled WGS sequence"/>
</dbReference>
<accession>A0A917CAG3</accession>
<dbReference type="InterPro" id="IPR036010">
    <property type="entry name" value="2Fe-2S_ferredoxin-like_sf"/>
</dbReference>
<evidence type="ECO:0000313" key="2">
    <source>
        <dbReference type="EMBL" id="GGF81976.1"/>
    </source>
</evidence>
<protein>
    <submittedName>
        <fullName evidence="2">Ferredoxin</fullName>
    </submittedName>
</protein>
<keyword evidence="3" id="KW-1185">Reference proteome</keyword>
<evidence type="ECO:0000313" key="3">
    <source>
        <dbReference type="Proteomes" id="UP000606044"/>
    </source>
</evidence>
<dbReference type="Pfam" id="PF13510">
    <property type="entry name" value="Fer2_4"/>
    <property type="match status" value="1"/>
</dbReference>
<dbReference type="AlphaFoldDB" id="A0A917CAG3"/>
<dbReference type="EMBL" id="BMCT01000009">
    <property type="protein sequence ID" value="GGF81976.1"/>
    <property type="molecule type" value="Genomic_DNA"/>
</dbReference>
<reference evidence="2" key="1">
    <citation type="journal article" date="2014" name="Int. J. Syst. Evol. Microbiol.">
        <title>Complete genome sequence of Corynebacterium casei LMG S-19264T (=DSM 44701T), isolated from a smear-ripened cheese.</title>
        <authorList>
            <consortium name="US DOE Joint Genome Institute (JGI-PGF)"/>
            <person name="Walter F."/>
            <person name="Albersmeier A."/>
            <person name="Kalinowski J."/>
            <person name="Ruckert C."/>
        </authorList>
    </citation>
    <scope>NUCLEOTIDE SEQUENCE</scope>
    <source>
        <strain evidence="2">CCM 7897</strain>
    </source>
</reference>
<dbReference type="GO" id="GO:0016491">
    <property type="term" value="F:oxidoreductase activity"/>
    <property type="evidence" value="ECO:0007669"/>
    <property type="project" value="UniProtKB-KW"/>
</dbReference>
<evidence type="ECO:0000256" key="1">
    <source>
        <dbReference type="ARBA" id="ARBA00023002"/>
    </source>
</evidence>
<organism evidence="2 3">
    <name type="scientific">Azorhizobium oxalatiphilum</name>
    <dbReference type="NCBI Taxonomy" id="980631"/>
    <lineage>
        <taxon>Bacteria</taxon>
        <taxon>Pseudomonadati</taxon>
        <taxon>Pseudomonadota</taxon>
        <taxon>Alphaproteobacteria</taxon>
        <taxon>Hyphomicrobiales</taxon>
        <taxon>Xanthobacteraceae</taxon>
        <taxon>Azorhizobium</taxon>
    </lineage>
</organism>
<proteinExistence type="predicted"/>
<reference evidence="2" key="2">
    <citation type="submission" date="2020-09" db="EMBL/GenBank/DDBJ databases">
        <authorList>
            <person name="Sun Q."/>
            <person name="Sedlacek I."/>
        </authorList>
    </citation>
    <scope>NUCLEOTIDE SEQUENCE</scope>
    <source>
        <strain evidence="2">CCM 7897</strain>
    </source>
</reference>
<dbReference type="Gene3D" id="3.10.20.440">
    <property type="entry name" value="2Fe-2S iron-sulphur cluster binding domain, sarcosine oxidase, alpha subunit, N-terminal domain"/>
    <property type="match status" value="1"/>
</dbReference>
<sequence>MRLKRLRDLDRPQINLTLDSTPVQALTGDTVLTALLAGGAGALSPNIFAQEPRAGFCHMAACQDCWVMVEGLGRVRACATQAADGMVVRRL</sequence>